<dbReference type="HOGENOM" id="CLU_2584173_0_0_5"/>
<sequence length="80" mass="9363">MIQKILTYQSYYLQCQTAKTNIFFNYTTLDSVLTLLIDQNYSTEDVIKKGYNIQDVNHIVHLIQKSQFKREQASTGLLIN</sequence>
<evidence type="ECO:0000256" key="1">
    <source>
        <dbReference type="ARBA" id="ARBA00022598"/>
    </source>
</evidence>
<dbReference type="AlphaFoldDB" id="X5GIE7"/>
<protein>
    <submittedName>
        <fullName evidence="3">NAD synthase family protein</fullName>
    </submittedName>
</protein>
<evidence type="ECO:0000259" key="2">
    <source>
        <dbReference type="Pfam" id="PF02540"/>
    </source>
</evidence>
<keyword evidence="4" id="KW-1185">Reference proteome</keyword>
<evidence type="ECO:0000313" key="3">
    <source>
        <dbReference type="EMBL" id="AHX04218.1"/>
    </source>
</evidence>
<accession>X5GIE7</accession>
<name>X5GIE7_9RICK</name>
<dbReference type="KEGG" id="ehh:EHF_0722"/>
<feature type="domain" description="NAD/GMP synthase" evidence="2">
    <location>
        <begin position="15"/>
        <end position="73"/>
    </location>
</feature>
<evidence type="ECO:0000313" key="4">
    <source>
        <dbReference type="Proteomes" id="UP000023762"/>
    </source>
</evidence>
<dbReference type="EMBL" id="CP007474">
    <property type="protein sequence ID" value="AHX04218.1"/>
    <property type="molecule type" value="Genomic_DNA"/>
</dbReference>
<proteinExistence type="predicted"/>
<keyword evidence="1" id="KW-0436">Ligase</keyword>
<dbReference type="InterPro" id="IPR022310">
    <property type="entry name" value="NAD/GMP_synthase"/>
</dbReference>
<dbReference type="RefSeq" id="WP_084475738.1">
    <property type="nucleotide sequence ID" value="NZ_CP007474.1"/>
</dbReference>
<dbReference type="Gene3D" id="1.10.10.1510">
    <property type="match status" value="1"/>
</dbReference>
<reference evidence="3 4" key="1">
    <citation type="submission" date="2014-03" db="EMBL/GenBank/DDBJ databases">
        <title>Sequencing and Comparison of Genomes and Transcriptome Profiles of Human Ehrlichiosis Agents.</title>
        <authorList>
            <person name="Lin M."/>
            <person name="Daugherty S.C."/>
            <person name="Nagaraj S."/>
            <person name="Cheng Z."/>
            <person name="Xiong Q."/>
            <person name="Lin F.-Y."/>
            <person name="Sengamalay N."/>
            <person name="Ott S."/>
            <person name="Godinez A."/>
            <person name="Tallon L.J."/>
            <person name="Sadzewicz L."/>
            <person name="Fraser C.M."/>
            <person name="Dunning Hotopp J.C."/>
            <person name="Rikihisa Y."/>
        </authorList>
    </citation>
    <scope>NUCLEOTIDE SEQUENCE [LARGE SCALE GENOMIC DNA]</scope>
    <source>
        <strain evidence="3 4">HF</strain>
    </source>
</reference>
<dbReference type="Proteomes" id="UP000023762">
    <property type="component" value="Chromosome"/>
</dbReference>
<organism evidence="3 4">
    <name type="scientific">Ehrlichia japonica</name>
    <dbReference type="NCBI Taxonomy" id="391036"/>
    <lineage>
        <taxon>Bacteria</taxon>
        <taxon>Pseudomonadati</taxon>
        <taxon>Pseudomonadota</taxon>
        <taxon>Alphaproteobacteria</taxon>
        <taxon>Rickettsiales</taxon>
        <taxon>Anaplasmataceae</taxon>
        <taxon>Ehrlichia</taxon>
    </lineage>
</organism>
<dbReference type="eggNOG" id="COG0171">
    <property type="taxonomic scope" value="Bacteria"/>
</dbReference>
<dbReference type="Pfam" id="PF02540">
    <property type="entry name" value="NAD_synthase"/>
    <property type="match status" value="1"/>
</dbReference>
<dbReference type="STRING" id="391036.EHF_0722"/>
<dbReference type="GO" id="GO:0016874">
    <property type="term" value="F:ligase activity"/>
    <property type="evidence" value="ECO:0007669"/>
    <property type="project" value="UniProtKB-KW"/>
</dbReference>
<gene>
    <name evidence="3" type="ORF">EHF_0722</name>
</gene>